<proteinExistence type="predicted"/>
<comment type="caution">
    <text evidence="1">The sequence shown here is derived from an EMBL/GenBank/DDBJ whole genome shotgun (WGS) entry which is preliminary data.</text>
</comment>
<accession>A0AAD1UMM2</accession>
<organism evidence="1 2">
    <name type="scientific">Euplotes crassus</name>
    <dbReference type="NCBI Taxonomy" id="5936"/>
    <lineage>
        <taxon>Eukaryota</taxon>
        <taxon>Sar</taxon>
        <taxon>Alveolata</taxon>
        <taxon>Ciliophora</taxon>
        <taxon>Intramacronucleata</taxon>
        <taxon>Spirotrichea</taxon>
        <taxon>Hypotrichia</taxon>
        <taxon>Euplotida</taxon>
        <taxon>Euplotidae</taxon>
        <taxon>Moneuplotes</taxon>
    </lineage>
</organism>
<evidence type="ECO:0000313" key="2">
    <source>
        <dbReference type="Proteomes" id="UP001295684"/>
    </source>
</evidence>
<evidence type="ECO:0000313" key="1">
    <source>
        <dbReference type="EMBL" id="CAI2371522.1"/>
    </source>
</evidence>
<gene>
    <name evidence="1" type="ORF">ECRASSUSDP1_LOCUS12846</name>
</gene>
<dbReference type="EMBL" id="CAMPGE010012761">
    <property type="protein sequence ID" value="CAI2371522.1"/>
    <property type="molecule type" value="Genomic_DNA"/>
</dbReference>
<name>A0AAD1UMM2_EUPCR</name>
<dbReference type="AlphaFoldDB" id="A0AAD1UMM2"/>
<sequence length="271" mass="31342">MNSILERVVTPKEAVTLERSVKHYNNFSPMFRGPLNSNTLLSISKNCLNNKLLTKNSKKFKSFLKGTLSARKSIRKRLGRPQRNERVLSSGNTLDEIPQIRTTRSPLNQSKGFSQCKTPSCMATMINLPTCDSYISKGKTPKNTQYEEPEVIITEKKPDVSNKELFRNKTQSHLLIHKEDTQEILEAICQVPFSTGLKSSTRRNFYKRYNPENKKSKKTKARHNSKYQIYCMKKPKPVNIICEIMKRQATKDMLIEQLRQEFINAASFQLY</sequence>
<dbReference type="Proteomes" id="UP001295684">
    <property type="component" value="Unassembled WGS sequence"/>
</dbReference>
<reference evidence="1" key="1">
    <citation type="submission" date="2023-07" db="EMBL/GenBank/DDBJ databases">
        <authorList>
            <consortium name="AG Swart"/>
            <person name="Singh M."/>
            <person name="Singh A."/>
            <person name="Seah K."/>
            <person name="Emmerich C."/>
        </authorList>
    </citation>
    <scope>NUCLEOTIDE SEQUENCE</scope>
    <source>
        <strain evidence="1">DP1</strain>
    </source>
</reference>
<keyword evidence="2" id="KW-1185">Reference proteome</keyword>
<protein>
    <submittedName>
        <fullName evidence="1">Uncharacterized protein</fullName>
    </submittedName>
</protein>